<keyword evidence="6" id="KW-1185">Reference proteome</keyword>
<dbReference type="NCBIfam" id="NF002879">
    <property type="entry name" value="PRK03333.1"/>
    <property type="match status" value="1"/>
</dbReference>
<dbReference type="CDD" id="cd02022">
    <property type="entry name" value="DPCK"/>
    <property type="match status" value="1"/>
</dbReference>
<feature type="binding site" evidence="3">
    <location>
        <begin position="11"/>
        <end position="16"/>
    </location>
    <ligand>
        <name>ATP</name>
        <dbReference type="ChEBI" id="CHEBI:30616"/>
    </ligand>
</feature>
<comment type="subcellular location">
    <subcellularLocation>
        <location evidence="3">Cytoplasm</location>
    </subcellularLocation>
</comment>
<dbReference type="GO" id="GO:0004140">
    <property type="term" value="F:dephospho-CoA kinase activity"/>
    <property type="evidence" value="ECO:0007669"/>
    <property type="project" value="UniProtKB-EC"/>
</dbReference>
<sequence length="202" mass="22278">MKLIGLTGGIGSGKSTVASLCCERGWRVVDADGIARDVVKPGKPALSELVAAFGEEILLADGSLNRKELARRAFADKEHTELLNSITHPRIQEETQRQFATARGDGCDFAVYDMPLLVDNGLDKDMDYVIVVDVDPEERVRRLVAFRGIEEEDARRRIAAQVPDEVRLAAATHVIDNNGTLDQLRVRTTEVLDRIEAESPKV</sequence>
<dbReference type="EMBL" id="JAUKFM010000004">
    <property type="protein sequence ID" value="MDN8620177.1"/>
    <property type="molecule type" value="Genomic_DNA"/>
</dbReference>
<dbReference type="Gene3D" id="3.40.50.300">
    <property type="entry name" value="P-loop containing nucleotide triphosphate hydrolases"/>
    <property type="match status" value="1"/>
</dbReference>
<reference evidence="5" key="1">
    <citation type="submission" date="2023-07" db="EMBL/GenBank/DDBJ databases">
        <title>Insights into the diversity of cutaneous corynebacteria.</title>
        <authorList>
            <person name="Bruggemann H."/>
            <person name="Poehlein A."/>
        </authorList>
    </citation>
    <scope>NUCLEOTIDE SEQUENCE</scope>
    <source>
        <strain evidence="5">P7_F1</strain>
    </source>
</reference>
<protein>
    <recommendedName>
        <fullName evidence="3 4">Dephospho-CoA kinase</fullName>
        <ecNumber evidence="3 4">2.7.1.24</ecNumber>
    </recommendedName>
    <alternativeName>
        <fullName evidence="3">Dephosphocoenzyme A kinase</fullName>
    </alternativeName>
</protein>
<dbReference type="NCBIfam" id="TIGR00152">
    <property type="entry name" value="dephospho-CoA kinase"/>
    <property type="match status" value="1"/>
</dbReference>
<dbReference type="HAMAP" id="MF_00376">
    <property type="entry name" value="Dephospho_CoA_kinase"/>
    <property type="match status" value="1"/>
</dbReference>
<dbReference type="Proteomes" id="UP001174347">
    <property type="component" value="Unassembled WGS sequence"/>
</dbReference>
<dbReference type="PANTHER" id="PTHR10695:SF46">
    <property type="entry name" value="BIFUNCTIONAL COENZYME A SYNTHASE-RELATED"/>
    <property type="match status" value="1"/>
</dbReference>
<dbReference type="PANTHER" id="PTHR10695">
    <property type="entry name" value="DEPHOSPHO-COA KINASE-RELATED"/>
    <property type="match status" value="1"/>
</dbReference>
<dbReference type="PROSITE" id="PS51219">
    <property type="entry name" value="DPCK"/>
    <property type="match status" value="1"/>
</dbReference>
<dbReference type="SUPFAM" id="SSF52540">
    <property type="entry name" value="P-loop containing nucleoside triphosphate hydrolases"/>
    <property type="match status" value="1"/>
</dbReference>
<keyword evidence="3" id="KW-0963">Cytoplasm</keyword>
<organism evidence="5 6">
    <name type="scientific">Corynebacterium kefirresidentii</name>
    <dbReference type="NCBI Taxonomy" id="1979527"/>
    <lineage>
        <taxon>Bacteria</taxon>
        <taxon>Bacillati</taxon>
        <taxon>Actinomycetota</taxon>
        <taxon>Actinomycetes</taxon>
        <taxon>Mycobacteriales</taxon>
        <taxon>Corynebacteriaceae</taxon>
        <taxon>Corynebacterium</taxon>
    </lineage>
</organism>
<dbReference type="InterPro" id="IPR027417">
    <property type="entry name" value="P-loop_NTPase"/>
</dbReference>
<evidence type="ECO:0000256" key="1">
    <source>
        <dbReference type="ARBA" id="ARBA00022741"/>
    </source>
</evidence>
<evidence type="ECO:0000313" key="6">
    <source>
        <dbReference type="Proteomes" id="UP001174347"/>
    </source>
</evidence>
<comment type="catalytic activity">
    <reaction evidence="3">
        <text>3'-dephospho-CoA + ATP = ADP + CoA + H(+)</text>
        <dbReference type="Rhea" id="RHEA:18245"/>
        <dbReference type="ChEBI" id="CHEBI:15378"/>
        <dbReference type="ChEBI" id="CHEBI:30616"/>
        <dbReference type="ChEBI" id="CHEBI:57287"/>
        <dbReference type="ChEBI" id="CHEBI:57328"/>
        <dbReference type="ChEBI" id="CHEBI:456216"/>
        <dbReference type="EC" id="2.7.1.24"/>
    </reaction>
</comment>
<keyword evidence="3" id="KW-0173">Coenzyme A biosynthesis</keyword>
<evidence type="ECO:0000313" key="5">
    <source>
        <dbReference type="EMBL" id="MDN8620177.1"/>
    </source>
</evidence>
<dbReference type="Pfam" id="PF01121">
    <property type="entry name" value="CoaE"/>
    <property type="match status" value="1"/>
</dbReference>
<keyword evidence="2 3" id="KW-0067">ATP-binding</keyword>
<dbReference type="InterPro" id="IPR001977">
    <property type="entry name" value="Depp_CoAkinase"/>
</dbReference>
<comment type="pathway">
    <text evidence="3">Cofactor biosynthesis; coenzyme A biosynthesis; CoA from (R)-pantothenate: step 5/5.</text>
</comment>
<comment type="caution">
    <text evidence="5">The sequence shown here is derived from an EMBL/GenBank/DDBJ whole genome shotgun (WGS) entry which is preliminary data.</text>
</comment>
<keyword evidence="1 3" id="KW-0547">Nucleotide-binding</keyword>
<proteinExistence type="inferred from homology"/>
<name>A0ABT8Q498_9CORY</name>
<evidence type="ECO:0000256" key="4">
    <source>
        <dbReference type="NCBIfam" id="TIGR00152"/>
    </source>
</evidence>
<evidence type="ECO:0000256" key="3">
    <source>
        <dbReference type="HAMAP-Rule" id="MF_00376"/>
    </source>
</evidence>
<keyword evidence="3 5" id="KW-0808">Transferase</keyword>
<keyword evidence="3 5" id="KW-0418">Kinase</keyword>
<comment type="similarity">
    <text evidence="3">Belongs to the CoaE family.</text>
</comment>
<evidence type="ECO:0000256" key="2">
    <source>
        <dbReference type="ARBA" id="ARBA00022840"/>
    </source>
</evidence>
<gene>
    <name evidence="3 5" type="primary">coaE</name>
    <name evidence="5" type="ORF">Q0N36_06225</name>
</gene>
<comment type="function">
    <text evidence="3">Catalyzes the phosphorylation of the 3'-hydroxyl group of dephosphocoenzyme A to form coenzyme A.</text>
</comment>
<dbReference type="EC" id="2.7.1.24" evidence="3 4"/>
<accession>A0ABT8Q498</accession>
<dbReference type="RefSeq" id="WP_284835791.1">
    <property type="nucleotide sequence ID" value="NZ_CP175795.1"/>
</dbReference>